<organism evidence="3 4">
    <name type="scientific">Calocera viscosa (strain TUFC12733)</name>
    <dbReference type="NCBI Taxonomy" id="1330018"/>
    <lineage>
        <taxon>Eukaryota</taxon>
        <taxon>Fungi</taxon>
        <taxon>Dikarya</taxon>
        <taxon>Basidiomycota</taxon>
        <taxon>Agaricomycotina</taxon>
        <taxon>Dacrymycetes</taxon>
        <taxon>Dacrymycetales</taxon>
        <taxon>Dacrymycetaceae</taxon>
        <taxon>Calocera</taxon>
    </lineage>
</organism>
<sequence length="174" mass="18918">MADRTAVFPDYTYTVSYSIPSTATFRHLRRSVKMMDKTPEACAIGLPRSLFCVLVLADPTPGSAPLSSTTPATEDEEQPDPRVVGMGRLVGDGAIAMQMVDVIVLPSHQKRGLGKLVMGELVRWAEENMPPCCFLSLMADGEARRLYAQFGFVESAAYGTVGMAYYPNFKGRAG</sequence>
<evidence type="ECO:0000259" key="2">
    <source>
        <dbReference type="PROSITE" id="PS51186"/>
    </source>
</evidence>
<dbReference type="PANTHER" id="PTHR43233:SF1">
    <property type="entry name" value="FAMILY N-ACETYLTRANSFERASE, PUTATIVE (AFU_ORTHOLOGUE AFUA_6G03350)-RELATED"/>
    <property type="match status" value="1"/>
</dbReference>
<proteinExistence type="predicted"/>
<reference evidence="3 4" key="1">
    <citation type="journal article" date="2016" name="Mol. Biol. Evol.">
        <title>Comparative Genomics of Early-Diverging Mushroom-Forming Fungi Provides Insights into the Origins of Lignocellulose Decay Capabilities.</title>
        <authorList>
            <person name="Nagy L.G."/>
            <person name="Riley R."/>
            <person name="Tritt A."/>
            <person name="Adam C."/>
            <person name="Daum C."/>
            <person name="Floudas D."/>
            <person name="Sun H."/>
            <person name="Yadav J.S."/>
            <person name="Pangilinan J."/>
            <person name="Larsson K.H."/>
            <person name="Matsuura K."/>
            <person name="Barry K."/>
            <person name="Labutti K."/>
            <person name="Kuo R."/>
            <person name="Ohm R.A."/>
            <person name="Bhattacharya S.S."/>
            <person name="Shirouzu T."/>
            <person name="Yoshinaga Y."/>
            <person name="Martin F.M."/>
            <person name="Grigoriev I.V."/>
            <person name="Hibbett D.S."/>
        </authorList>
    </citation>
    <scope>NUCLEOTIDE SEQUENCE [LARGE SCALE GENOMIC DNA]</scope>
    <source>
        <strain evidence="3 4">TUFC12733</strain>
    </source>
</reference>
<dbReference type="Gene3D" id="3.40.630.30">
    <property type="match status" value="1"/>
</dbReference>
<dbReference type="CDD" id="cd04301">
    <property type="entry name" value="NAT_SF"/>
    <property type="match status" value="1"/>
</dbReference>
<dbReference type="InterPro" id="IPR053144">
    <property type="entry name" value="Acetyltransferase_Butenolide"/>
</dbReference>
<evidence type="ECO:0000313" key="4">
    <source>
        <dbReference type="Proteomes" id="UP000076738"/>
    </source>
</evidence>
<dbReference type="STRING" id="1330018.A0A167MM67"/>
<name>A0A167MM67_CALVF</name>
<keyword evidence="4" id="KW-1185">Reference proteome</keyword>
<dbReference type="AlphaFoldDB" id="A0A167MM67"/>
<dbReference type="InterPro" id="IPR016181">
    <property type="entry name" value="Acyl_CoA_acyltransferase"/>
</dbReference>
<accession>A0A167MM67</accession>
<dbReference type="InterPro" id="IPR000182">
    <property type="entry name" value="GNAT_dom"/>
</dbReference>
<evidence type="ECO:0000256" key="1">
    <source>
        <dbReference type="SAM" id="MobiDB-lite"/>
    </source>
</evidence>
<evidence type="ECO:0000313" key="3">
    <source>
        <dbReference type="EMBL" id="KZO96864.1"/>
    </source>
</evidence>
<dbReference type="PANTHER" id="PTHR43233">
    <property type="entry name" value="FAMILY N-ACETYLTRANSFERASE, PUTATIVE (AFU_ORTHOLOGUE AFUA_6G03350)-RELATED"/>
    <property type="match status" value="1"/>
</dbReference>
<dbReference type="PROSITE" id="PS51186">
    <property type="entry name" value="GNAT"/>
    <property type="match status" value="1"/>
</dbReference>
<dbReference type="UniPathway" id="UPA00113">
    <property type="reaction ID" value="UER00529"/>
</dbReference>
<feature type="domain" description="N-acetyltransferase" evidence="2">
    <location>
        <begin position="80"/>
        <end position="172"/>
    </location>
</feature>
<dbReference type="SUPFAM" id="SSF55729">
    <property type="entry name" value="Acyl-CoA N-acyltransferases (Nat)"/>
    <property type="match status" value="1"/>
</dbReference>
<dbReference type="Proteomes" id="UP000076738">
    <property type="component" value="Unassembled WGS sequence"/>
</dbReference>
<dbReference type="OrthoDB" id="2744543at2759"/>
<dbReference type="GO" id="GO:0006048">
    <property type="term" value="P:UDP-N-acetylglucosamine biosynthetic process"/>
    <property type="evidence" value="ECO:0007669"/>
    <property type="project" value="UniProtKB-UniPathway"/>
</dbReference>
<feature type="region of interest" description="Disordered" evidence="1">
    <location>
        <begin position="63"/>
        <end position="82"/>
    </location>
</feature>
<dbReference type="EMBL" id="KV417282">
    <property type="protein sequence ID" value="KZO96864.1"/>
    <property type="molecule type" value="Genomic_DNA"/>
</dbReference>
<dbReference type="Pfam" id="PF13508">
    <property type="entry name" value="Acetyltransf_7"/>
    <property type="match status" value="1"/>
</dbReference>
<protein>
    <recommendedName>
        <fullName evidence="2">N-acetyltransferase domain-containing protein</fullName>
    </recommendedName>
</protein>
<gene>
    <name evidence="3" type="ORF">CALVIDRAFT_597998</name>
</gene>
<dbReference type="GO" id="GO:0016747">
    <property type="term" value="F:acyltransferase activity, transferring groups other than amino-acyl groups"/>
    <property type="evidence" value="ECO:0007669"/>
    <property type="project" value="InterPro"/>
</dbReference>